<dbReference type="EMBL" id="CAIIXF020000001">
    <property type="protein sequence ID" value="CAH1775175.1"/>
    <property type="molecule type" value="Genomic_DNA"/>
</dbReference>
<feature type="region of interest" description="Disordered" evidence="1">
    <location>
        <begin position="130"/>
        <end position="200"/>
    </location>
</feature>
<feature type="region of interest" description="Disordered" evidence="1">
    <location>
        <begin position="554"/>
        <end position="612"/>
    </location>
</feature>
<evidence type="ECO:0000256" key="1">
    <source>
        <dbReference type="SAM" id="MobiDB-lite"/>
    </source>
</evidence>
<proteinExistence type="predicted"/>
<gene>
    <name evidence="2" type="ORF">OFUS_LOCUS2512</name>
</gene>
<keyword evidence="3" id="KW-1185">Reference proteome</keyword>
<feature type="region of interest" description="Disordered" evidence="1">
    <location>
        <begin position="226"/>
        <end position="256"/>
    </location>
</feature>
<name>A0A8S4N1J1_OWEFU</name>
<reference evidence="2" key="1">
    <citation type="submission" date="2022-03" db="EMBL/GenBank/DDBJ databases">
        <authorList>
            <person name="Martin C."/>
        </authorList>
    </citation>
    <scope>NUCLEOTIDE SEQUENCE</scope>
</reference>
<feature type="compositionally biased region" description="Polar residues" evidence="1">
    <location>
        <begin position="522"/>
        <end position="531"/>
    </location>
</feature>
<comment type="caution">
    <text evidence="2">The sequence shown here is derived from an EMBL/GenBank/DDBJ whole genome shotgun (WGS) entry which is preliminary data.</text>
</comment>
<feature type="compositionally biased region" description="Basic and acidic residues" evidence="1">
    <location>
        <begin position="599"/>
        <end position="612"/>
    </location>
</feature>
<evidence type="ECO:0000313" key="2">
    <source>
        <dbReference type="EMBL" id="CAH1775175.1"/>
    </source>
</evidence>
<accession>A0A8S4N1J1</accession>
<dbReference type="Proteomes" id="UP000749559">
    <property type="component" value="Unassembled WGS sequence"/>
</dbReference>
<feature type="region of interest" description="Disordered" evidence="1">
    <location>
        <begin position="430"/>
        <end position="537"/>
    </location>
</feature>
<evidence type="ECO:0000313" key="3">
    <source>
        <dbReference type="Proteomes" id="UP000749559"/>
    </source>
</evidence>
<feature type="compositionally biased region" description="Polar residues" evidence="1">
    <location>
        <begin position="441"/>
        <end position="457"/>
    </location>
</feature>
<feature type="compositionally biased region" description="Basic and acidic residues" evidence="1">
    <location>
        <begin position="566"/>
        <end position="575"/>
    </location>
</feature>
<feature type="region of interest" description="Disordered" evidence="1">
    <location>
        <begin position="314"/>
        <end position="368"/>
    </location>
</feature>
<organism evidence="2 3">
    <name type="scientific">Owenia fusiformis</name>
    <name type="common">Polychaete worm</name>
    <dbReference type="NCBI Taxonomy" id="6347"/>
    <lineage>
        <taxon>Eukaryota</taxon>
        <taxon>Metazoa</taxon>
        <taxon>Spiralia</taxon>
        <taxon>Lophotrochozoa</taxon>
        <taxon>Annelida</taxon>
        <taxon>Polychaeta</taxon>
        <taxon>Sedentaria</taxon>
        <taxon>Canalipalpata</taxon>
        <taxon>Sabellida</taxon>
        <taxon>Oweniida</taxon>
        <taxon>Oweniidae</taxon>
        <taxon>Owenia</taxon>
    </lineage>
</organism>
<feature type="compositionally biased region" description="Polar residues" evidence="1">
    <location>
        <begin position="148"/>
        <end position="184"/>
    </location>
</feature>
<feature type="compositionally biased region" description="Basic and acidic residues" evidence="1">
    <location>
        <begin position="185"/>
        <end position="196"/>
    </location>
</feature>
<protein>
    <submittedName>
        <fullName evidence="2">Uncharacterized protein</fullName>
    </submittedName>
</protein>
<feature type="compositionally biased region" description="Polar residues" evidence="1">
    <location>
        <begin position="587"/>
        <end position="598"/>
    </location>
</feature>
<feature type="compositionally biased region" description="Basic and acidic residues" evidence="1">
    <location>
        <begin position="458"/>
        <end position="469"/>
    </location>
</feature>
<dbReference type="AlphaFoldDB" id="A0A8S4N1J1"/>
<sequence>MYLFCPDNKTVPTAEQHVDIPSLTLKPRKQLIRSRKFIVNPDLEPKETPHSRSISAPSLTIVLPRVTEEIPGNDHSCDRLRNESDVGSLNVPRQKSRDICKGKPFINTEFPFAIYVDNNMKKDEVTMKQKGVLPQVDGRSYHGDRNENNANRTIEKTISNSKNDLSSTNLPTLSQRQFSSNSDNTEMRKKNTDMRRGQSLPNIASACGAFEIIDKEVSPLHSIESLPKRRPTKSNAKQTVTKHRRSKSTDRTAEAVATDQETKILASILSTKRQSSKHSKKKVNFEIQQHKSANKADYNWLDWSVYKTEGQLNNERSLSPSSLAARKGSARNTTRGEFNTDCELSSDDSNSKTSDSETASPEDNSEKMCIRTTRSMDNSKNFETKQPAVDIISQIPKNTIIVSKLRISRYLDKGNTLSLNKNIDGELASNESKTMEHKSRSYLTEQRPSDVASLQKSIDTDNKTNDDRIGNQQTHSDVLTGFFTSHKKSLRPKYQYNKKNKDNSNSNARCDATGESEDKPTFPSSPKSHSLSVRHAIHGLRRTYTKLDKIETRFTKNNTHAKQHAKNSDKSDPRRTVQSKTTKTSKVDLNSVSKAKQTNHIEKKSKQNSDHIHENKDEALHHDDEGDVAFVRDEEPTLKEYNPDFNTVHDDNKPSRKRGMFGFEDYTKFQHSKFERDNSGLARKNSILGKDNSFLLSTIGPVRLDRDAETVNKLRKVKIAEEVSKT</sequence>